<dbReference type="PROSITE" id="PS51318">
    <property type="entry name" value="TAT"/>
    <property type="match status" value="1"/>
</dbReference>
<dbReference type="OrthoDB" id="9780943at2"/>
<dbReference type="InterPro" id="IPR005064">
    <property type="entry name" value="BUG"/>
</dbReference>
<dbReference type="InterPro" id="IPR006311">
    <property type="entry name" value="TAT_signal"/>
</dbReference>
<proteinExistence type="inferred from homology"/>
<dbReference type="InterPro" id="IPR042100">
    <property type="entry name" value="Bug_dom1"/>
</dbReference>
<keyword evidence="3" id="KW-1185">Reference proteome</keyword>
<sequence length="341" mass="35574">MQIDSHRVADASFSRERRRFLRSGAALGAAAAASPMLARAQQNAPVKLIMATAPGGGGDALFRVMEDKLRQAVGAPVIIDYKPGGGGAPGHLEVARGPKDGSMLGYAFSGPMSTIPQLRKNVGYDPLKDFEPVSLVMRAPAVVMASMRVPGDDIGALMAYAKTKPEGINSGTAGVGGVGHLTGVLLGLQGNMKMLHVPYKGGAPAVQALMAGDLDILVTVVTETVLSLAKAKKIKLIGVASKEPSPLLPGVPTVAKFLPGFHSEILHGIVLPAGTPREIVERYNAAFVQVLNDKDIQAKFLANNSIASPSTPKQYGEAIAAEYAQWAQVIKRAGITVDQAT</sequence>
<evidence type="ECO:0000256" key="1">
    <source>
        <dbReference type="ARBA" id="ARBA00006987"/>
    </source>
</evidence>
<dbReference type="Gene3D" id="3.40.190.10">
    <property type="entry name" value="Periplasmic binding protein-like II"/>
    <property type="match status" value="1"/>
</dbReference>
<dbReference type="Gene3D" id="3.40.190.150">
    <property type="entry name" value="Bordetella uptake gene, domain 1"/>
    <property type="match status" value="1"/>
</dbReference>
<dbReference type="PANTHER" id="PTHR42928:SF5">
    <property type="entry name" value="BLR1237 PROTEIN"/>
    <property type="match status" value="1"/>
</dbReference>
<comment type="caution">
    <text evidence="2">The sequence shown here is derived from an EMBL/GenBank/DDBJ whole genome shotgun (WGS) entry which is preliminary data.</text>
</comment>
<evidence type="ECO:0000313" key="3">
    <source>
        <dbReference type="Proteomes" id="UP000298180"/>
    </source>
</evidence>
<dbReference type="Pfam" id="PF03401">
    <property type="entry name" value="TctC"/>
    <property type="match status" value="1"/>
</dbReference>
<reference evidence="2 3" key="1">
    <citation type="submission" date="2019-03" db="EMBL/GenBank/DDBJ databases">
        <title>Ramlibacter henchirensis DSM 14656, whole genome shotgun sequence.</title>
        <authorList>
            <person name="Zhang X."/>
            <person name="Feng G."/>
            <person name="Zhu H."/>
        </authorList>
    </citation>
    <scope>NUCLEOTIDE SEQUENCE [LARGE SCALE GENOMIC DNA]</scope>
    <source>
        <strain evidence="2 3">DSM 14656</strain>
    </source>
</reference>
<name>A0A4Z0BWY1_9BURK</name>
<dbReference type="PIRSF" id="PIRSF017082">
    <property type="entry name" value="YflP"/>
    <property type="match status" value="1"/>
</dbReference>
<evidence type="ECO:0000313" key="2">
    <source>
        <dbReference type="EMBL" id="TFZ02870.1"/>
    </source>
</evidence>
<organism evidence="2 3">
    <name type="scientific">Ramlibacter henchirensis</name>
    <dbReference type="NCBI Taxonomy" id="204072"/>
    <lineage>
        <taxon>Bacteria</taxon>
        <taxon>Pseudomonadati</taxon>
        <taxon>Pseudomonadota</taxon>
        <taxon>Betaproteobacteria</taxon>
        <taxon>Burkholderiales</taxon>
        <taxon>Comamonadaceae</taxon>
        <taxon>Ramlibacter</taxon>
    </lineage>
</organism>
<dbReference type="RefSeq" id="WP_135264394.1">
    <property type="nucleotide sequence ID" value="NZ_SMLM01000002.1"/>
</dbReference>
<gene>
    <name evidence="2" type="ORF">EZ313_16675</name>
</gene>
<dbReference type="SUPFAM" id="SSF53850">
    <property type="entry name" value="Periplasmic binding protein-like II"/>
    <property type="match status" value="1"/>
</dbReference>
<dbReference type="PANTHER" id="PTHR42928">
    <property type="entry name" value="TRICARBOXYLATE-BINDING PROTEIN"/>
    <property type="match status" value="1"/>
</dbReference>
<dbReference type="CDD" id="cd07012">
    <property type="entry name" value="PBP2_Bug_TTT"/>
    <property type="match status" value="1"/>
</dbReference>
<dbReference type="AlphaFoldDB" id="A0A4Z0BWY1"/>
<protein>
    <submittedName>
        <fullName evidence="2">Tripartite tricarboxylate transporter substrate binding protein</fullName>
    </submittedName>
</protein>
<comment type="similarity">
    <text evidence="1">Belongs to the UPF0065 (bug) family.</text>
</comment>
<dbReference type="Proteomes" id="UP000298180">
    <property type="component" value="Unassembled WGS sequence"/>
</dbReference>
<dbReference type="EMBL" id="SMLM01000002">
    <property type="protein sequence ID" value="TFZ02870.1"/>
    <property type="molecule type" value="Genomic_DNA"/>
</dbReference>
<accession>A0A4Z0BWY1</accession>